<feature type="compositionally biased region" description="Polar residues" evidence="2">
    <location>
        <begin position="11"/>
        <end position="24"/>
    </location>
</feature>
<keyword evidence="1" id="KW-0175">Coiled coil</keyword>
<protein>
    <submittedName>
        <fullName evidence="3">Uncharacterized protein</fullName>
    </submittedName>
</protein>
<proteinExistence type="predicted"/>
<dbReference type="Proteomes" id="UP000011518">
    <property type="component" value="Unassembled WGS sequence"/>
</dbReference>
<evidence type="ECO:0000313" key="3">
    <source>
        <dbReference type="EMBL" id="ELW62267.1"/>
    </source>
</evidence>
<organism evidence="3 4">
    <name type="scientific">Tupaia chinensis</name>
    <name type="common">Chinese tree shrew</name>
    <name type="synonym">Tupaia belangeri chinensis</name>
    <dbReference type="NCBI Taxonomy" id="246437"/>
    <lineage>
        <taxon>Eukaryota</taxon>
        <taxon>Metazoa</taxon>
        <taxon>Chordata</taxon>
        <taxon>Craniata</taxon>
        <taxon>Vertebrata</taxon>
        <taxon>Euteleostomi</taxon>
        <taxon>Mammalia</taxon>
        <taxon>Eutheria</taxon>
        <taxon>Euarchontoglires</taxon>
        <taxon>Scandentia</taxon>
        <taxon>Tupaiidae</taxon>
        <taxon>Tupaia</taxon>
    </lineage>
</organism>
<reference evidence="4" key="2">
    <citation type="journal article" date="2013" name="Nat. Commun.">
        <title>Genome of the Chinese tree shrew.</title>
        <authorList>
            <person name="Fan Y."/>
            <person name="Huang Z.Y."/>
            <person name="Cao C.C."/>
            <person name="Chen C.S."/>
            <person name="Chen Y.X."/>
            <person name="Fan D.D."/>
            <person name="He J."/>
            <person name="Hou H.L."/>
            <person name="Hu L."/>
            <person name="Hu X.T."/>
            <person name="Jiang X.T."/>
            <person name="Lai R."/>
            <person name="Lang Y.S."/>
            <person name="Liang B."/>
            <person name="Liao S.G."/>
            <person name="Mu D."/>
            <person name="Ma Y.Y."/>
            <person name="Niu Y.Y."/>
            <person name="Sun X.Q."/>
            <person name="Xia J.Q."/>
            <person name="Xiao J."/>
            <person name="Xiong Z.Q."/>
            <person name="Xu L."/>
            <person name="Yang L."/>
            <person name="Zhang Y."/>
            <person name="Zhao W."/>
            <person name="Zhao X.D."/>
            <person name="Zheng Y.T."/>
            <person name="Zhou J.M."/>
            <person name="Zhu Y.B."/>
            <person name="Zhang G.J."/>
            <person name="Wang J."/>
            <person name="Yao Y.G."/>
        </authorList>
    </citation>
    <scope>NUCLEOTIDE SEQUENCE [LARGE SCALE GENOMIC DNA]</scope>
</reference>
<sequence length="245" mass="27684">MDSLYEPIPEQANQEGTSGRSGSPMSPLGDSGQAHDSLFMVIKSGDDPVESMGTLRRLQKLVWTKKARVQSLDEGKPTLTNPQDEDDTLISCLKLTKSQEKKFNNISPKSKEEIDIRLNSFSASLDRSSTSNSCNLEDILYHNDDEVQMWHSWKTFPENPLWTSIDFQIAQVGTWGNCSSCTHLPHLKSSYTDLDLLHSWNSPGHQEKEKSDCKALQLVKHEKRHQELGKEVALLQNRISKSETE</sequence>
<dbReference type="InParanoid" id="L9KM98"/>
<dbReference type="EMBL" id="KB320831">
    <property type="protein sequence ID" value="ELW62267.1"/>
    <property type="molecule type" value="Genomic_DNA"/>
</dbReference>
<reference evidence="4" key="1">
    <citation type="submission" date="2012-07" db="EMBL/GenBank/DDBJ databases">
        <title>Genome of the Chinese tree shrew, a rising model animal genetically related to primates.</title>
        <authorList>
            <person name="Zhang G."/>
            <person name="Fan Y."/>
            <person name="Yao Y."/>
            <person name="Huang Z."/>
        </authorList>
    </citation>
    <scope>NUCLEOTIDE SEQUENCE [LARGE SCALE GENOMIC DNA]</scope>
</reference>
<keyword evidence="4" id="KW-1185">Reference proteome</keyword>
<gene>
    <name evidence="3" type="ORF">TREES_T100010867</name>
</gene>
<evidence type="ECO:0000256" key="2">
    <source>
        <dbReference type="SAM" id="MobiDB-lite"/>
    </source>
</evidence>
<evidence type="ECO:0000313" key="4">
    <source>
        <dbReference type="Proteomes" id="UP000011518"/>
    </source>
</evidence>
<accession>L9KM98</accession>
<name>L9KM98_TUPCH</name>
<feature type="coiled-coil region" evidence="1">
    <location>
        <begin position="218"/>
        <end position="245"/>
    </location>
</feature>
<dbReference type="AlphaFoldDB" id="L9KM98"/>
<feature type="region of interest" description="Disordered" evidence="2">
    <location>
        <begin position="1"/>
        <end position="37"/>
    </location>
</feature>
<evidence type="ECO:0000256" key="1">
    <source>
        <dbReference type="SAM" id="Coils"/>
    </source>
</evidence>